<accession>A0A328C8H5</accession>
<comment type="caution">
    <text evidence="3">The sequence shown here is derived from an EMBL/GenBank/DDBJ whole genome shotgun (WGS) entry which is preliminary data.</text>
</comment>
<feature type="chain" id="PRO_5016261373" evidence="2">
    <location>
        <begin position="23"/>
        <end position="560"/>
    </location>
</feature>
<dbReference type="Proteomes" id="UP000249169">
    <property type="component" value="Unassembled WGS sequence"/>
</dbReference>
<dbReference type="SUPFAM" id="SSF50974">
    <property type="entry name" value="Nitrous oxide reductase, N-terminal domain"/>
    <property type="match status" value="1"/>
</dbReference>
<evidence type="ECO:0000256" key="2">
    <source>
        <dbReference type="SAM" id="SignalP"/>
    </source>
</evidence>
<feature type="signal peptide" evidence="2">
    <location>
        <begin position="1"/>
        <end position="22"/>
    </location>
</feature>
<protein>
    <submittedName>
        <fullName evidence="3">Uncharacterized protein</fullName>
    </submittedName>
</protein>
<dbReference type="Gene3D" id="2.130.10.10">
    <property type="entry name" value="YVTN repeat-like/Quinoprotein amine dehydrogenase"/>
    <property type="match status" value="1"/>
</dbReference>
<evidence type="ECO:0000313" key="4">
    <source>
        <dbReference type="Proteomes" id="UP000249169"/>
    </source>
</evidence>
<evidence type="ECO:0000256" key="1">
    <source>
        <dbReference type="SAM" id="MobiDB-lite"/>
    </source>
</evidence>
<sequence length="560" mass="59399">MYRVWKLPLLLVLLLTWGCGDAGTSPPGAGDDGGTTLEPPGDGDQDPSGPEAPEPEVPETFEFSSPAIVGDQVYVANRTLDAVAIIDSQSLAVRAVPVGREPSQVVAPPDDGGAGARVMVLNQGDSTLSLLDPQGGPSLHLPIVPNANRLAISASGRYGVAWYDSEEDGPIGDLSALSVVSTRGSFDVAVGFRVREVLFDGPGERAVVVSDDGVSVLELEAIDADRFVAPRLLTPDEFAQVEPEELRLHLAPDGDTLVAWSPLHPFLFVSELEADRRYAIYLGAVPTGAALSADRLVVALPEVDQLVVLSLPDGPDEVRLAQEALGLWGEEGFVPPLPEDAAEPDLGLESLLLPVGGLGSVVLSEDASAGLVFTTRPEVRDAVVVDFLAEELREVRFEKEVIGVFPDVDGSTFLVVHPRRPGSRQGLTPSDPEFIERSHGFSVLAMASAQTRLVLTELAIARAVLFAPSIGPSSVYLSFEPPAPGEAERAAHREVVRVNLTSFSNDVFSLASLPQGMGLIPQTGRIYIDQSHPRGRITFVMASTGERETVTGFQLNAGIE</sequence>
<keyword evidence="4" id="KW-1185">Reference proteome</keyword>
<keyword evidence="2" id="KW-0732">Signal</keyword>
<feature type="region of interest" description="Disordered" evidence="1">
    <location>
        <begin position="24"/>
        <end position="58"/>
    </location>
</feature>
<proteinExistence type="predicted"/>
<gene>
    <name evidence="3" type="ORF">DL240_10250</name>
</gene>
<dbReference type="InterPro" id="IPR015943">
    <property type="entry name" value="WD40/YVTN_repeat-like_dom_sf"/>
</dbReference>
<dbReference type="InterPro" id="IPR011045">
    <property type="entry name" value="N2O_reductase_N"/>
</dbReference>
<evidence type="ECO:0000313" key="3">
    <source>
        <dbReference type="EMBL" id="RAL22225.1"/>
    </source>
</evidence>
<dbReference type="EMBL" id="QHKO01000004">
    <property type="protein sequence ID" value="RAL22225.1"/>
    <property type="molecule type" value="Genomic_DNA"/>
</dbReference>
<feature type="compositionally biased region" description="Low complexity" evidence="1">
    <location>
        <begin position="39"/>
        <end position="49"/>
    </location>
</feature>
<name>A0A328C8H5_9DELT</name>
<organism evidence="3 4">
    <name type="scientific">Lujinxingia litoralis</name>
    <dbReference type="NCBI Taxonomy" id="2211119"/>
    <lineage>
        <taxon>Bacteria</taxon>
        <taxon>Deltaproteobacteria</taxon>
        <taxon>Bradymonadales</taxon>
        <taxon>Lujinxingiaceae</taxon>
        <taxon>Lujinxingia</taxon>
    </lineage>
</organism>
<reference evidence="3 4" key="1">
    <citation type="submission" date="2018-05" db="EMBL/GenBank/DDBJ databases">
        <title>Lujinxingia marina gen. nov. sp. nov., a new facultative anaerobic member of the class Deltaproteobacteria, and proposal of Lujinxingaceae fam. nov.</title>
        <authorList>
            <person name="Li C.-M."/>
        </authorList>
    </citation>
    <scope>NUCLEOTIDE SEQUENCE [LARGE SCALE GENOMIC DNA]</scope>
    <source>
        <strain evidence="3 4">B210</strain>
    </source>
</reference>
<dbReference type="AlphaFoldDB" id="A0A328C8H5"/>